<name>A0AAV6KVS8_9ERIC</name>
<evidence type="ECO:0000313" key="2">
    <source>
        <dbReference type="EMBL" id="KAG5556777.1"/>
    </source>
</evidence>
<dbReference type="AlphaFoldDB" id="A0AAV6KVS8"/>
<comment type="caution">
    <text evidence="2">The sequence shown here is derived from an EMBL/GenBank/DDBJ whole genome shotgun (WGS) entry which is preliminary data.</text>
</comment>
<feature type="transmembrane region" description="Helical" evidence="1">
    <location>
        <begin position="20"/>
        <end position="42"/>
    </location>
</feature>
<dbReference type="Proteomes" id="UP000823749">
    <property type="component" value="Chromosome 3"/>
</dbReference>
<dbReference type="EMBL" id="JACTNZ010000003">
    <property type="protein sequence ID" value="KAG5556777.1"/>
    <property type="molecule type" value="Genomic_DNA"/>
</dbReference>
<gene>
    <name evidence="2" type="ORF">RHGRI_007143</name>
</gene>
<keyword evidence="1" id="KW-0472">Membrane</keyword>
<evidence type="ECO:0000313" key="3">
    <source>
        <dbReference type="Proteomes" id="UP000823749"/>
    </source>
</evidence>
<keyword evidence="1" id="KW-0812">Transmembrane</keyword>
<accession>A0AAV6KVS8</accession>
<proteinExistence type="predicted"/>
<organism evidence="2 3">
    <name type="scientific">Rhododendron griersonianum</name>
    <dbReference type="NCBI Taxonomy" id="479676"/>
    <lineage>
        <taxon>Eukaryota</taxon>
        <taxon>Viridiplantae</taxon>
        <taxon>Streptophyta</taxon>
        <taxon>Embryophyta</taxon>
        <taxon>Tracheophyta</taxon>
        <taxon>Spermatophyta</taxon>
        <taxon>Magnoliopsida</taxon>
        <taxon>eudicotyledons</taxon>
        <taxon>Gunneridae</taxon>
        <taxon>Pentapetalae</taxon>
        <taxon>asterids</taxon>
        <taxon>Ericales</taxon>
        <taxon>Ericaceae</taxon>
        <taxon>Ericoideae</taxon>
        <taxon>Rhodoreae</taxon>
        <taxon>Rhododendron</taxon>
    </lineage>
</organism>
<protein>
    <submittedName>
        <fullName evidence="2">Uncharacterized protein</fullName>
    </submittedName>
</protein>
<evidence type="ECO:0000256" key="1">
    <source>
        <dbReference type="SAM" id="Phobius"/>
    </source>
</evidence>
<reference evidence="2" key="1">
    <citation type="submission" date="2020-08" db="EMBL/GenBank/DDBJ databases">
        <title>Plant Genome Project.</title>
        <authorList>
            <person name="Zhang R.-G."/>
        </authorList>
    </citation>
    <scope>NUCLEOTIDE SEQUENCE</scope>
    <source>
        <strain evidence="2">WSP0</strain>
        <tissue evidence="2">Leaf</tissue>
    </source>
</reference>
<keyword evidence="1" id="KW-1133">Transmembrane helix</keyword>
<sequence>MGLSRLKAAHPARAVQEFQTVLMSFQVIVVVHFATAVLYLFMFRCTKMLSSYFVGAIKALFSLPLSRWSGNIAYLLVHVAFWHKPFSLILFRFRFFLLGCRLYIRLASFSISS</sequence>
<keyword evidence="3" id="KW-1185">Reference proteome</keyword>